<evidence type="ECO:0000256" key="3">
    <source>
        <dbReference type="ARBA" id="ARBA00022723"/>
    </source>
</evidence>
<dbReference type="CDD" id="cd03108">
    <property type="entry name" value="AdSS"/>
    <property type="match status" value="1"/>
</dbReference>
<feature type="binding site" evidence="8">
    <location>
        <begin position="330"/>
        <end position="332"/>
    </location>
    <ligand>
        <name>GTP</name>
        <dbReference type="ChEBI" id="CHEBI:37565"/>
    </ligand>
</feature>
<organism evidence="10 11">
    <name type="scientific">Zunongwangia profunda</name>
    <dbReference type="NCBI Taxonomy" id="398743"/>
    <lineage>
        <taxon>Bacteria</taxon>
        <taxon>Pseudomonadati</taxon>
        <taxon>Bacteroidota</taxon>
        <taxon>Flavobacteriia</taxon>
        <taxon>Flavobacteriales</taxon>
        <taxon>Flavobacteriaceae</taxon>
        <taxon>Zunongwangia</taxon>
    </lineage>
</organism>
<dbReference type="EMBL" id="DPMF01000420">
    <property type="protein sequence ID" value="HCV83023.1"/>
    <property type="molecule type" value="Genomic_DNA"/>
</dbReference>
<comment type="subcellular location">
    <subcellularLocation>
        <location evidence="8">Cytoplasm</location>
    </subcellularLocation>
</comment>
<dbReference type="Gene3D" id="1.10.300.10">
    <property type="entry name" value="Adenylosuccinate Synthetase, subunit A, domain 2"/>
    <property type="match status" value="1"/>
</dbReference>
<dbReference type="OMA" id="QSYVRFL"/>
<dbReference type="RefSeq" id="WP_013071650.1">
    <property type="nucleotide sequence ID" value="NZ_CAJXAW010000037.1"/>
</dbReference>
<evidence type="ECO:0000256" key="1">
    <source>
        <dbReference type="ARBA" id="ARBA00011738"/>
    </source>
</evidence>
<protein>
    <recommendedName>
        <fullName evidence="8 9">Adenylosuccinate synthetase</fullName>
        <shortName evidence="8">AMPSase</shortName>
        <shortName evidence="8">AdSS</shortName>
        <ecNumber evidence="8 9">6.3.4.4</ecNumber>
    </recommendedName>
    <alternativeName>
        <fullName evidence="8">IMP--aspartate ligase</fullName>
    </alternativeName>
</protein>
<dbReference type="SUPFAM" id="SSF52540">
    <property type="entry name" value="P-loop containing nucleoside triphosphate hydrolases"/>
    <property type="match status" value="1"/>
</dbReference>
<dbReference type="FunFam" id="3.90.170.10:FF:000001">
    <property type="entry name" value="Adenylosuccinate synthetase"/>
    <property type="match status" value="1"/>
</dbReference>
<keyword evidence="7 8" id="KW-0342">GTP-binding</keyword>
<dbReference type="InterPro" id="IPR042109">
    <property type="entry name" value="Adenylosuccinate_synth_dom1"/>
</dbReference>
<dbReference type="PROSITE" id="PS01266">
    <property type="entry name" value="ADENYLOSUCCIN_SYN_1"/>
    <property type="match status" value="1"/>
</dbReference>
<reference evidence="10 11" key="1">
    <citation type="journal article" date="2018" name="Nat. Biotechnol.">
        <title>A standardized bacterial taxonomy based on genome phylogeny substantially revises the tree of life.</title>
        <authorList>
            <person name="Parks D.H."/>
            <person name="Chuvochina M."/>
            <person name="Waite D.W."/>
            <person name="Rinke C."/>
            <person name="Skarshewski A."/>
            <person name="Chaumeil P.A."/>
            <person name="Hugenholtz P."/>
        </authorList>
    </citation>
    <scope>NUCLEOTIDE SEQUENCE [LARGE SCALE GENOMIC DNA]</scope>
    <source>
        <strain evidence="10">UBA9359</strain>
    </source>
</reference>
<gene>
    <name evidence="8" type="primary">purA</name>
    <name evidence="10" type="ORF">DGQ38_18455</name>
</gene>
<dbReference type="AlphaFoldDB" id="A0A3D5J4X3"/>
<dbReference type="NCBIfam" id="NF002223">
    <property type="entry name" value="PRK01117.1"/>
    <property type="match status" value="1"/>
</dbReference>
<feature type="binding site" evidence="8">
    <location>
        <position position="304"/>
    </location>
    <ligand>
        <name>GTP</name>
        <dbReference type="ChEBI" id="CHEBI:37565"/>
    </ligand>
</feature>
<dbReference type="HAMAP" id="MF_00011">
    <property type="entry name" value="Adenylosucc_synth"/>
    <property type="match status" value="1"/>
</dbReference>
<dbReference type="InterPro" id="IPR001114">
    <property type="entry name" value="Adenylosuccinate_synthetase"/>
</dbReference>
<feature type="binding site" description="in other chain" evidence="8">
    <location>
        <begin position="36"/>
        <end position="39"/>
    </location>
    <ligand>
        <name>IMP</name>
        <dbReference type="ChEBI" id="CHEBI:58053"/>
        <note>ligand shared between dimeric partners</note>
    </ligand>
</feature>
<dbReference type="InterPro" id="IPR027417">
    <property type="entry name" value="P-loop_NTPase"/>
</dbReference>
<feature type="binding site" evidence="8">
    <location>
        <begin position="298"/>
        <end position="304"/>
    </location>
    <ligand>
        <name>substrate</name>
    </ligand>
</feature>
<keyword evidence="2 8" id="KW-0436">Ligase</keyword>
<dbReference type="Proteomes" id="UP000264330">
    <property type="component" value="Unassembled WGS sequence"/>
</dbReference>
<feature type="active site" description="Proton donor" evidence="8">
    <location>
        <position position="39"/>
    </location>
</feature>
<proteinExistence type="inferred from homology"/>
<sequence length="426" mass="47995">MDILIGLQWGDEGKGKIIDLICQNYDIVARFNGGANAGHTIYYKEKKVTLNLISSGIFFPETTNILGTGVALDPIILNEEILKLKSIDSKLKPEEKIIISEKAHLVLPTYKYFDQYYEESSHYPTIDTTKMGIAHTYSNKMLRSNPRVADIFSPDFKNDIEKTLFRQHNELSSFGKEIPEFKGMLEEYFKALDFLKKLNIQNTEFIINKAIKEGKKVLAEGAQATMLDIDYGTYPYVTSSSTIAAGACTGLGVSPRNINKIFGVTKAYCTRVGKGVFPTEINGEIADELREKGNEYGSNTNRPRRIGWLDIPALKYAIMINGITNIAITKMDILNGMDMIQVCTGYEIDGEIRDIASLDLQRVNSKPVFKDFNGWNKNFSDILDETSFPLELKQFIDFLESQLGVPVKYISTGPKREQVVICYDQQ</sequence>
<keyword evidence="3 8" id="KW-0479">Metal-binding</keyword>
<feature type="binding site" description="in other chain" evidence="8">
    <location>
        <position position="129"/>
    </location>
    <ligand>
        <name>IMP</name>
        <dbReference type="ChEBI" id="CHEBI:58053"/>
        <note>ligand shared between dimeric partners</note>
    </ligand>
</feature>
<dbReference type="InterPro" id="IPR018220">
    <property type="entry name" value="Adenylosuccin_syn_GTP-bd"/>
</dbReference>
<evidence type="ECO:0000256" key="7">
    <source>
        <dbReference type="ARBA" id="ARBA00023134"/>
    </source>
</evidence>
<dbReference type="GO" id="GO:0046040">
    <property type="term" value="P:IMP metabolic process"/>
    <property type="evidence" value="ECO:0007669"/>
    <property type="project" value="TreeGrafter"/>
</dbReference>
<feature type="binding site" evidence="8">
    <location>
        <position position="38"/>
    </location>
    <ligand>
        <name>Mg(2+)</name>
        <dbReference type="ChEBI" id="CHEBI:18420"/>
    </ligand>
</feature>
<feature type="binding site" evidence="8">
    <location>
        <begin position="10"/>
        <end position="16"/>
    </location>
    <ligand>
        <name>GTP</name>
        <dbReference type="ChEBI" id="CHEBI:37565"/>
    </ligand>
</feature>
<evidence type="ECO:0000313" key="11">
    <source>
        <dbReference type="Proteomes" id="UP000264330"/>
    </source>
</evidence>
<feature type="binding site" description="in other chain" evidence="8">
    <location>
        <position position="302"/>
    </location>
    <ligand>
        <name>IMP</name>
        <dbReference type="ChEBI" id="CHEBI:58053"/>
        <note>ligand shared between dimeric partners</note>
    </ligand>
</feature>
<feature type="binding site" evidence="8">
    <location>
        <position position="143"/>
    </location>
    <ligand>
        <name>IMP</name>
        <dbReference type="ChEBI" id="CHEBI:58053"/>
        <note>ligand shared between dimeric partners</note>
    </ligand>
</feature>
<dbReference type="GO" id="GO:0004019">
    <property type="term" value="F:adenylosuccinate synthase activity"/>
    <property type="evidence" value="ECO:0007669"/>
    <property type="project" value="UniProtKB-UniRule"/>
</dbReference>
<dbReference type="Gene3D" id="3.40.440.10">
    <property type="entry name" value="Adenylosuccinate Synthetase, subunit A, domain 1"/>
    <property type="match status" value="1"/>
</dbReference>
<feature type="binding site" description="in other chain" evidence="8">
    <location>
        <begin position="11"/>
        <end position="14"/>
    </location>
    <ligand>
        <name>IMP</name>
        <dbReference type="ChEBI" id="CHEBI:58053"/>
        <note>ligand shared between dimeric partners</note>
    </ligand>
</feature>
<dbReference type="UniPathway" id="UPA00075">
    <property type="reaction ID" value="UER00335"/>
</dbReference>
<keyword evidence="8" id="KW-0963">Cytoplasm</keyword>
<comment type="subunit">
    <text evidence="1 8">Homodimer.</text>
</comment>
<feature type="binding site" evidence="8">
    <location>
        <begin position="38"/>
        <end position="40"/>
    </location>
    <ligand>
        <name>GTP</name>
        <dbReference type="ChEBI" id="CHEBI:37565"/>
    </ligand>
</feature>
<dbReference type="GO" id="GO:0000287">
    <property type="term" value="F:magnesium ion binding"/>
    <property type="evidence" value="ECO:0007669"/>
    <property type="project" value="UniProtKB-UniRule"/>
</dbReference>
<keyword evidence="5 8" id="KW-0658">Purine biosynthesis</keyword>
<keyword evidence="6 8" id="KW-0460">Magnesium</keyword>
<evidence type="ECO:0000256" key="8">
    <source>
        <dbReference type="HAMAP-Rule" id="MF_00011"/>
    </source>
</evidence>
<comment type="similarity">
    <text evidence="8 9">Belongs to the adenylosuccinate synthetase family.</text>
</comment>
<dbReference type="SMART" id="SM00788">
    <property type="entry name" value="Adenylsucc_synt"/>
    <property type="match status" value="1"/>
</dbReference>
<feature type="binding site" description="in other chain" evidence="8">
    <location>
        <position position="223"/>
    </location>
    <ligand>
        <name>IMP</name>
        <dbReference type="ChEBI" id="CHEBI:58053"/>
        <note>ligand shared between dimeric partners</note>
    </ligand>
</feature>
<dbReference type="Pfam" id="PF00709">
    <property type="entry name" value="Adenylsucc_synt"/>
    <property type="match status" value="1"/>
</dbReference>
<dbReference type="EC" id="6.3.4.4" evidence="8 9"/>
<dbReference type="GO" id="GO:0005525">
    <property type="term" value="F:GTP binding"/>
    <property type="evidence" value="ECO:0007669"/>
    <property type="project" value="UniProtKB-UniRule"/>
</dbReference>
<dbReference type="PANTHER" id="PTHR11846:SF0">
    <property type="entry name" value="ADENYLOSUCCINATE SYNTHETASE"/>
    <property type="match status" value="1"/>
</dbReference>
<evidence type="ECO:0000256" key="2">
    <source>
        <dbReference type="ARBA" id="ARBA00022598"/>
    </source>
</evidence>
<comment type="catalytic activity">
    <reaction evidence="8 9">
        <text>IMP + L-aspartate + GTP = N(6)-(1,2-dicarboxyethyl)-AMP + GDP + phosphate + 2 H(+)</text>
        <dbReference type="Rhea" id="RHEA:15753"/>
        <dbReference type="ChEBI" id="CHEBI:15378"/>
        <dbReference type="ChEBI" id="CHEBI:29991"/>
        <dbReference type="ChEBI" id="CHEBI:37565"/>
        <dbReference type="ChEBI" id="CHEBI:43474"/>
        <dbReference type="ChEBI" id="CHEBI:57567"/>
        <dbReference type="ChEBI" id="CHEBI:58053"/>
        <dbReference type="ChEBI" id="CHEBI:58189"/>
        <dbReference type="EC" id="6.3.4.4"/>
    </reaction>
</comment>
<evidence type="ECO:0000256" key="5">
    <source>
        <dbReference type="ARBA" id="ARBA00022755"/>
    </source>
</evidence>
<dbReference type="GO" id="GO:0044208">
    <property type="term" value="P:'de novo' AMP biosynthetic process"/>
    <property type="evidence" value="ECO:0007669"/>
    <property type="project" value="UniProtKB-UniRule"/>
</dbReference>
<evidence type="ECO:0000313" key="10">
    <source>
        <dbReference type="EMBL" id="HCV83023.1"/>
    </source>
</evidence>
<comment type="caution">
    <text evidence="10">The sequence shown here is derived from an EMBL/GenBank/DDBJ whole genome shotgun (WGS) entry which is preliminary data.</text>
</comment>
<comment type="cofactor">
    <cofactor evidence="8">
        <name>Mg(2+)</name>
        <dbReference type="ChEBI" id="CHEBI:18420"/>
    </cofactor>
    <text evidence="8">Binds 1 Mg(2+) ion per subunit.</text>
</comment>
<accession>A0A3D5J4X3</accession>
<dbReference type="InterPro" id="IPR042111">
    <property type="entry name" value="Adenylosuccinate_synth_dom3"/>
</dbReference>
<feature type="binding site" evidence="8">
    <location>
        <begin position="411"/>
        <end position="413"/>
    </location>
    <ligand>
        <name>GTP</name>
        <dbReference type="ChEBI" id="CHEBI:37565"/>
    </ligand>
</feature>
<dbReference type="NCBIfam" id="TIGR00184">
    <property type="entry name" value="purA"/>
    <property type="match status" value="1"/>
</dbReference>
<comment type="function">
    <text evidence="8">Plays an important role in the de novo pathway of purine nucleotide biosynthesis. Catalyzes the first committed step in the biosynthesis of AMP from IMP.</text>
</comment>
<comment type="pathway">
    <text evidence="8 9">Purine metabolism; AMP biosynthesis via de novo pathway; AMP from IMP: step 1/2.</text>
</comment>
<dbReference type="PANTHER" id="PTHR11846">
    <property type="entry name" value="ADENYLOSUCCINATE SYNTHETASE"/>
    <property type="match status" value="1"/>
</dbReference>
<feature type="binding site" description="in other chain" evidence="8">
    <location>
        <position position="238"/>
    </location>
    <ligand>
        <name>IMP</name>
        <dbReference type="ChEBI" id="CHEBI:58053"/>
        <note>ligand shared between dimeric partners</note>
    </ligand>
</feature>
<dbReference type="InterPro" id="IPR042110">
    <property type="entry name" value="Adenylosuccinate_synth_dom2"/>
</dbReference>
<feature type="active site" description="Proton acceptor" evidence="8">
    <location>
        <position position="11"/>
    </location>
</feature>
<evidence type="ECO:0000256" key="9">
    <source>
        <dbReference type="RuleBase" id="RU000520"/>
    </source>
</evidence>
<evidence type="ECO:0000256" key="4">
    <source>
        <dbReference type="ARBA" id="ARBA00022741"/>
    </source>
</evidence>
<feature type="binding site" evidence="8">
    <location>
        <position position="11"/>
    </location>
    <ligand>
        <name>Mg(2+)</name>
        <dbReference type="ChEBI" id="CHEBI:18420"/>
    </ligand>
</feature>
<name>A0A3D5J4X3_9FLAO</name>
<keyword evidence="4 8" id="KW-0547">Nucleotide-binding</keyword>
<dbReference type="Gene3D" id="3.90.170.10">
    <property type="entry name" value="Adenylosuccinate Synthetase, subunit A, domain 3"/>
    <property type="match status" value="1"/>
</dbReference>
<dbReference type="GO" id="GO:0005737">
    <property type="term" value="C:cytoplasm"/>
    <property type="evidence" value="ECO:0007669"/>
    <property type="project" value="UniProtKB-SubCell"/>
</dbReference>
<evidence type="ECO:0000256" key="6">
    <source>
        <dbReference type="ARBA" id="ARBA00022842"/>
    </source>
</evidence>